<dbReference type="EMBL" id="LN794158">
    <property type="protein sequence ID" value="CEN56299.1"/>
    <property type="molecule type" value="Genomic_DNA"/>
</dbReference>
<reference evidence="4" key="1">
    <citation type="submission" date="2014-12" db="EMBL/GenBank/DDBJ databases">
        <authorList>
            <person name="Salcher M.M."/>
        </authorList>
    </citation>
    <scope>NUCLEOTIDE SEQUENCE [LARGE SCALE GENOMIC DNA]</scope>
    <source>
        <strain evidence="4">MMS-10A-171</strain>
    </source>
</reference>
<dbReference type="InterPro" id="IPR038670">
    <property type="entry name" value="HslJ-like_sf"/>
</dbReference>
<feature type="region of interest" description="Disordered" evidence="1">
    <location>
        <begin position="176"/>
        <end position="219"/>
    </location>
</feature>
<dbReference type="Proteomes" id="UP000056322">
    <property type="component" value="Chromosome 1"/>
</dbReference>
<feature type="domain" description="DUF306" evidence="2">
    <location>
        <begin position="59"/>
        <end position="162"/>
    </location>
</feature>
<sequence>MPKKIIVQEVAAEDITLKVNHDKELKAKLAQIAQAEPSKTAVVKELKPTTATERTSLSELYNQNWQMSRILISNNFIAHENHWQFGFNKNGKYKAFGACNYLTGKFNASDDGAFRLGKLETSLNDCPESKDEEVMVFNMLLMADSFAIQGERLVLKSGGRVMMELRVYDQEINVQMAKRSHSKKDKKSLKDRKTSKAKSPKAKASKKKTKKSQSSQKKT</sequence>
<gene>
    <name evidence="3" type="ORF">BN1209_1261</name>
</gene>
<dbReference type="Pfam" id="PF03724">
    <property type="entry name" value="META"/>
    <property type="match status" value="1"/>
</dbReference>
<feature type="compositionally biased region" description="Basic residues" evidence="1">
    <location>
        <begin position="178"/>
        <end position="219"/>
    </location>
</feature>
<dbReference type="Gene3D" id="2.40.128.270">
    <property type="match status" value="1"/>
</dbReference>
<dbReference type="HOGENOM" id="CLU_1260201_0_0_4"/>
<accession>A0A0B7IYX5</accession>
<dbReference type="RefSeq" id="WP_045751418.1">
    <property type="nucleotide sequence ID" value="NZ_LN794158.1"/>
</dbReference>
<evidence type="ECO:0000259" key="2">
    <source>
        <dbReference type="Pfam" id="PF03724"/>
    </source>
</evidence>
<keyword evidence="4" id="KW-1185">Reference proteome</keyword>
<evidence type="ECO:0000313" key="4">
    <source>
        <dbReference type="Proteomes" id="UP000056322"/>
    </source>
</evidence>
<evidence type="ECO:0000256" key="1">
    <source>
        <dbReference type="SAM" id="MobiDB-lite"/>
    </source>
</evidence>
<dbReference type="KEGG" id="mbac:BN1209_1261"/>
<name>A0A0B7IYX5_9PROT</name>
<dbReference type="InterPro" id="IPR005184">
    <property type="entry name" value="DUF306_Meta_HslJ"/>
</dbReference>
<evidence type="ECO:0000313" key="3">
    <source>
        <dbReference type="EMBL" id="CEN56299.1"/>
    </source>
</evidence>
<organism evidence="3 4">
    <name type="scientific">Candidatus Methylopumilus turicensis</name>
    <dbReference type="NCBI Taxonomy" id="1581680"/>
    <lineage>
        <taxon>Bacteria</taxon>
        <taxon>Pseudomonadati</taxon>
        <taxon>Pseudomonadota</taxon>
        <taxon>Betaproteobacteria</taxon>
        <taxon>Nitrosomonadales</taxon>
        <taxon>Methylophilaceae</taxon>
        <taxon>Candidatus Methylopumilus</taxon>
    </lineage>
</organism>
<protein>
    <recommendedName>
        <fullName evidence="2">DUF306 domain-containing protein</fullName>
    </recommendedName>
</protein>
<dbReference type="OrthoDB" id="9809132at2"/>
<proteinExistence type="predicted"/>
<dbReference type="AlphaFoldDB" id="A0A0B7IYX5"/>